<dbReference type="STRING" id="74649.A0A2P6PC03"/>
<evidence type="ECO:0000256" key="3">
    <source>
        <dbReference type="ARBA" id="ARBA00007163"/>
    </source>
</evidence>
<evidence type="ECO:0000256" key="5">
    <source>
        <dbReference type="ARBA" id="ARBA00023125"/>
    </source>
</evidence>
<proteinExistence type="inferred from homology"/>
<keyword evidence="7" id="KW-0539">Nucleus</keyword>
<comment type="subcellular location">
    <subcellularLocation>
        <location evidence="2">Endoplasmic reticulum membrane</location>
        <topology evidence="2">Single-pass membrane protein</topology>
    </subcellularLocation>
    <subcellularLocation>
        <location evidence="1">Nucleus</location>
    </subcellularLocation>
</comment>
<dbReference type="GO" id="GO:0003677">
    <property type="term" value="F:DNA binding"/>
    <property type="evidence" value="ECO:0007669"/>
    <property type="project" value="UniProtKB-KW"/>
</dbReference>
<evidence type="ECO:0000313" key="11">
    <source>
        <dbReference type="Proteomes" id="UP000238479"/>
    </source>
</evidence>
<dbReference type="PANTHER" id="PTHR47416:SF8">
    <property type="entry name" value="BASIC-LEUCINE ZIPPER TRANSCRIPTION FACTOR E-RELATED"/>
    <property type="match status" value="1"/>
</dbReference>
<feature type="region of interest" description="Disordered" evidence="8">
    <location>
        <begin position="116"/>
        <end position="173"/>
    </location>
</feature>
<keyword evidence="11" id="KW-1185">Reference proteome</keyword>
<dbReference type="OrthoDB" id="674948at2759"/>
<keyword evidence="4" id="KW-0805">Transcription regulation</keyword>
<dbReference type="GO" id="GO:0005789">
    <property type="term" value="C:endoplasmic reticulum membrane"/>
    <property type="evidence" value="ECO:0007669"/>
    <property type="project" value="UniProtKB-SubCell"/>
</dbReference>
<keyword evidence="6" id="KW-0804">Transcription</keyword>
<feature type="domain" description="BZIP" evidence="9">
    <location>
        <begin position="156"/>
        <end position="198"/>
    </location>
</feature>
<evidence type="ECO:0000256" key="8">
    <source>
        <dbReference type="SAM" id="MobiDB-lite"/>
    </source>
</evidence>
<dbReference type="AlphaFoldDB" id="A0A2P6PC03"/>
<evidence type="ECO:0000313" key="10">
    <source>
        <dbReference type="EMBL" id="PRQ19448.1"/>
    </source>
</evidence>
<evidence type="ECO:0000256" key="1">
    <source>
        <dbReference type="ARBA" id="ARBA00004123"/>
    </source>
</evidence>
<evidence type="ECO:0000256" key="7">
    <source>
        <dbReference type="ARBA" id="ARBA00023242"/>
    </source>
</evidence>
<gene>
    <name evidence="10" type="ORF">RchiOBHm_Chr7g0217321</name>
</gene>
<keyword evidence="5" id="KW-0238">DNA-binding</keyword>
<dbReference type="PROSITE" id="PS00036">
    <property type="entry name" value="BZIP_BASIC"/>
    <property type="match status" value="1"/>
</dbReference>
<dbReference type="Pfam" id="PF00170">
    <property type="entry name" value="bZIP_1"/>
    <property type="match status" value="1"/>
</dbReference>
<dbReference type="SUPFAM" id="SSF57959">
    <property type="entry name" value="Leucine zipper domain"/>
    <property type="match status" value="1"/>
</dbReference>
<dbReference type="InterPro" id="IPR046347">
    <property type="entry name" value="bZIP_sf"/>
</dbReference>
<sequence length="320" mass="35284">MEFDGGLEFLDSGVDVIGEIDWDFVFDDAKGLDLLQELENPAATAATGASPSSSSSSTVEDAPANPEAGSIDTWIGEVEDMLMKDEDVSKVEASEEPPKEYYENFLADVLVDSPSTESPAYVDSNSNGCAKSEKEKTDGSPLNNDTDADADADDPVSKKRRRQLRNKDAAMKSRERRKMYVTDLEMKSKYLEGECRRLGRLLQCCYAENHALRLSLQMGNAYGRGVSGTKQESAVLLELLLLGSLLWFLDLTCLFTLPLMPHLLLLTLNQEQANKALESVGPRARGEVSKVVLALQSQSFVKTRRCKASRTKMKYAFLVS</sequence>
<feature type="compositionally biased region" description="Low complexity" evidence="8">
    <location>
        <begin position="42"/>
        <end position="64"/>
    </location>
</feature>
<feature type="region of interest" description="Disordered" evidence="8">
    <location>
        <begin position="42"/>
        <end position="72"/>
    </location>
</feature>
<evidence type="ECO:0000256" key="6">
    <source>
        <dbReference type="ARBA" id="ARBA00023163"/>
    </source>
</evidence>
<comment type="caution">
    <text evidence="10">The sequence shown here is derived from an EMBL/GenBank/DDBJ whole genome shotgun (WGS) entry which is preliminary data.</text>
</comment>
<dbReference type="PANTHER" id="PTHR47416">
    <property type="entry name" value="BASIC-LEUCINE ZIPPER TRANSCRIPTION FACTOR F-RELATED"/>
    <property type="match status" value="1"/>
</dbReference>
<name>A0A2P6PC03_ROSCH</name>
<organism evidence="10 11">
    <name type="scientific">Rosa chinensis</name>
    <name type="common">China rose</name>
    <dbReference type="NCBI Taxonomy" id="74649"/>
    <lineage>
        <taxon>Eukaryota</taxon>
        <taxon>Viridiplantae</taxon>
        <taxon>Streptophyta</taxon>
        <taxon>Embryophyta</taxon>
        <taxon>Tracheophyta</taxon>
        <taxon>Spermatophyta</taxon>
        <taxon>Magnoliopsida</taxon>
        <taxon>eudicotyledons</taxon>
        <taxon>Gunneridae</taxon>
        <taxon>Pentapetalae</taxon>
        <taxon>rosids</taxon>
        <taxon>fabids</taxon>
        <taxon>Rosales</taxon>
        <taxon>Rosaceae</taxon>
        <taxon>Rosoideae</taxon>
        <taxon>Rosoideae incertae sedis</taxon>
        <taxon>Rosa</taxon>
    </lineage>
</organism>
<dbReference type="EMBL" id="PDCK01000045">
    <property type="protein sequence ID" value="PRQ19448.1"/>
    <property type="molecule type" value="Genomic_DNA"/>
</dbReference>
<feature type="compositionally biased region" description="Polar residues" evidence="8">
    <location>
        <begin position="116"/>
        <end position="129"/>
    </location>
</feature>
<dbReference type="GO" id="GO:0003700">
    <property type="term" value="F:DNA-binding transcription factor activity"/>
    <property type="evidence" value="ECO:0007669"/>
    <property type="project" value="InterPro"/>
</dbReference>
<dbReference type="Gramene" id="PRQ19448">
    <property type="protein sequence ID" value="PRQ19448"/>
    <property type="gene ID" value="RchiOBHm_Chr7g0217321"/>
</dbReference>
<reference evidence="10 11" key="1">
    <citation type="journal article" date="2018" name="Nat. Genet.">
        <title>The Rosa genome provides new insights in the design of modern roses.</title>
        <authorList>
            <person name="Bendahmane M."/>
        </authorList>
    </citation>
    <scope>NUCLEOTIDE SEQUENCE [LARGE SCALE GENOMIC DNA]</scope>
    <source>
        <strain evidence="11">cv. Old Blush</strain>
    </source>
</reference>
<protein>
    <submittedName>
        <fullName evidence="10">Putative transcription factor bZIP family</fullName>
    </submittedName>
</protein>
<dbReference type="OMA" id="TILMKDD"/>
<comment type="similarity">
    <text evidence="3">Belongs to the bZIP family.</text>
</comment>
<dbReference type="Gene3D" id="1.20.5.170">
    <property type="match status" value="1"/>
</dbReference>
<dbReference type="CDD" id="cd14704">
    <property type="entry name" value="bZIP_HY5-like"/>
    <property type="match status" value="1"/>
</dbReference>
<dbReference type="Proteomes" id="UP000238479">
    <property type="component" value="Chromosome 7"/>
</dbReference>
<dbReference type="InterPro" id="IPR004827">
    <property type="entry name" value="bZIP"/>
</dbReference>
<accession>A0A2P6PC03</accession>
<dbReference type="GO" id="GO:0005634">
    <property type="term" value="C:nucleus"/>
    <property type="evidence" value="ECO:0007669"/>
    <property type="project" value="UniProtKB-SubCell"/>
</dbReference>
<dbReference type="SMART" id="SM00338">
    <property type="entry name" value="BRLZ"/>
    <property type="match status" value="1"/>
</dbReference>
<evidence type="ECO:0000256" key="4">
    <source>
        <dbReference type="ARBA" id="ARBA00023015"/>
    </source>
</evidence>
<evidence type="ECO:0000259" key="9">
    <source>
        <dbReference type="PROSITE" id="PS50217"/>
    </source>
</evidence>
<evidence type="ECO:0000256" key="2">
    <source>
        <dbReference type="ARBA" id="ARBA00004389"/>
    </source>
</evidence>
<dbReference type="PROSITE" id="PS50217">
    <property type="entry name" value="BZIP"/>
    <property type="match status" value="1"/>
</dbReference>